<dbReference type="Proteomes" id="UP000887574">
    <property type="component" value="Unplaced"/>
</dbReference>
<dbReference type="AlphaFoldDB" id="A0A915E1H0"/>
<organism evidence="3 4">
    <name type="scientific">Ditylenchus dipsaci</name>
    <dbReference type="NCBI Taxonomy" id="166011"/>
    <lineage>
        <taxon>Eukaryota</taxon>
        <taxon>Metazoa</taxon>
        <taxon>Ecdysozoa</taxon>
        <taxon>Nematoda</taxon>
        <taxon>Chromadorea</taxon>
        <taxon>Rhabditida</taxon>
        <taxon>Tylenchina</taxon>
        <taxon>Tylenchomorpha</taxon>
        <taxon>Sphaerularioidea</taxon>
        <taxon>Anguinidae</taxon>
        <taxon>Anguininae</taxon>
        <taxon>Ditylenchus</taxon>
    </lineage>
</organism>
<proteinExistence type="predicted"/>
<accession>A0A915E1H0</accession>
<evidence type="ECO:0000256" key="1">
    <source>
        <dbReference type="SAM" id="MobiDB-lite"/>
    </source>
</evidence>
<feature type="region of interest" description="Disordered" evidence="1">
    <location>
        <begin position="53"/>
        <end position="79"/>
    </location>
</feature>
<evidence type="ECO:0000313" key="3">
    <source>
        <dbReference type="Proteomes" id="UP000887574"/>
    </source>
</evidence>
<keyword evidence="2" id="KW-0732">Signal</keyword>
<protein>
    <submittedName>
        <fullName evidence="4">Uncharacterized protein</fullName>
    </submittedName>
</protein>
<sequence>MFAFVFLCVLLWAFLRWWKKNARLAVSDRDCIIALNNDCSPYLDDLAEVNRKKEEQRKGQHANHQKATGDSQLVKEEQDKAKPIPKGSHWEAVFRVLHTCTLTAEQKARNCYCKFTTPVEQSDFCKTLVSDPNSCKHREVVNLGDIQLGKLNSAGEENQNVCRCP</sequence>
<keyword evidence="3" id="KW-1185">Reference proteome</keyword>
<feature type="chain" id="PRO_5036689548" evidence="2">
    <location>
        <begin position="23"/>
        <end position="165"/>
    </location>
</feature>
<feature type="signal peptide" evidence="2">
    <location>
        <begin position="1"/>
        <end position="22"/>
    </location>
</feature>
<reference evidence="4" key="1">
    <citation type="submission" date="2022-11" db="UniProtKB">
        <authorList>
            <consortium name="WormBaseParasite"/>
        </authorList>
    </citation>
    <scope>IDENTIFICATION</scope>
</reference>
<evidence type="ECO:0000313" key="4">
    <source>
        <dbReference type="WBParaSite" id="jg25689"/>
    </source>
</evidence>
<evidence type="ECO:0000256" key="2">
    <source>
        <dbReference type="SAM" id="SignalP"/>
    </source>
</evidence>
<dbReference type="WBParaSite" id="jg25689">
    <property type="protein sequence ID" value="jg25689"/>
    <property type="gene ID" value="jg25689"/>
</dbReference>
<name>A0A915E1H0_9BILA</name>